<reference evidence="2" key="1">
    <citation type="submission" date="2016-10" db="EMBL/GenBank/DDBJ databases">
        <authorList>
            <person name="Varghese N."/>
            <person name="Submissions S."/>
        </authorList>
    </citation>
    <scope>NUCLEOTIDE SEQUENCE [LARGE SCALE GENOMIC DNA]</scope>
    <source>
        <strain evidence="2">IBRC-M10078</strain>
    </source>
</reference>
<accession>A0A1H0UE32</accession>
<dbReference type="AlphaFoldDB" id="A0A1H0UE32"/>
<dbReference type="EMBL" id="FNJU01000004">
    <property type="protein sequence ID" value="SDP64126.1"/>
    <property type="molecule type" value="Genomic_DNA"/>
</dbReference>
<protein>
    <submittedName>
        <fullName evidence="1">Uncharacterized protein</fullName>
    </submittedName>
</protein>
<gene>
    <name evidence="1" type="ORF">SAMN05216565_104317</name>
</gene>
<evidence type="ECO:0000313" key="2">
    <source>
        <dbReference type="Proteomes" id="UP000199159"/>
    </source>
</evidence>
<dbReference type="Proteomes" id="UP000199159">
    <property type="component" value="Unassembled WGS sequence"/>
</dbReference>
<evidence type="ECO:0000313" key="1">
    <source>
        <dbReference type="EMBL" id="SDP64126.1"/>
    </source>
</evidence>
<name>A0A1H0UE32_9BACI</name>
<dbReference type="STRING" id="930152.SAMN05216565_104317"/>
<organism evidence="1 2">
    <name type="scientific">Litchfieldia salsa</name>
    <dbReference type="NCBI Taxonomy" id="930152"/>
    <lineage>
        <taxon>Bacteria</taxon>
        <taxon>Bacillati</taxon>
        <taxon>Bacillota</taxon>
        <taxon>Bacilli</taxon>
        <taxon>Bacillales</taxon>
        <taxon>Bacillaceae</taxon>
        <taxon>Litchfieldia</taxon>
    </lineage>
</organism>
<keyword evidence="2" id="KW-1185">Reference proteome</keyword>
<sequence length="289" mass="34777">MLQDVTIDTIYLVTGITSREFNNNVKDMFNMKRQFNYNEYKTTHTMNNDTVPYAIKYNPIDQYHRPNINKIMRSNWNIKIELQHETLKNMPTNIKLLLQRYDWFINQVEIAYDFNTPISNHYSHISNGTKVKYKHETKDGNVIDYGQNYYIYANTSPQQALIYDKKKQLQQKYGNEITDNYRLRYEVTINPKLNEQIPIHHLQFDWIDKYLDKFSFIPNMKELSVPSKYISEMQKVMRRKAKSQRGIKFRNDIKQIVDIHGFDFVSTFHNNIDTLFDWIPRQNVNMEAN</sequence>
<proteinExistence type="predicted"/>
<dbReference type="RefSeq" id="WP_090853816.1">
    <property type="nucleotide sequence ID" value="NZ_FNJU01000004.1"/>
</dbReference>